<dbReference type="RefSeq" id="WP_175187656.1">
    <property type="nucleotide sequence ID" value="NZ_JABVZQ010000014.1"/>
</dbReference>
<keyword evidence="3" id="KW-1185">Reference proteome</keyword>
<dbReference type="EMBL" id="JADGII010000027">
    <property type="protein sequence ID" value="MBF0637582.1"/>
    <property type="molecule type" value="Genomic_DNA"/>
</dbReference>
<proteinExistence type="predicted"/>
<dbReference type="Proteomes" id="UP000619838">
    <property type="component" value="Unassembled WGS sequence"/>
</dbReference>
<feature type="signal peptide" evidence="1">
    <location>
        <begin position="1"/>
        <end position="22"/>
    </location>
</feature>
<dbReference type="Pfam" id="PF03524">
    <property type="entry name" value="CagX"/>
    <property type="match status" value="1"/>
</dbReference>
<organism evidence="2 3">
    <name type="scientific">Prosthecochloris ethylica</name>
    <dbReference type="NCBI Taxonomy" id="2743976"/>
    <lineage>
        <taxon>Bacteria</taxon>
        <taxon>Pseudomonadati</taxon>
        <taxon>Chlorobiota</taxon>
        <taxon>Chlorobiia</taxon>
        <taxon>Chlorobiales</taxon>
        <taxon>Chlorobiaceae</taxon>
        <taxon>Prosthecochloris</taxon>
    </lineage>
</organism>
<keyword evidence="1" id="KW-0732">Signal</keyword>
<evidence type="ECO:0000313" key="2">
    <source>
        <dbReference type="EMBL" id="MBF0637582.1"/>
    </source>
</evidence>
<feature type="chain" id="PRO_5046073381" evidence="1">
    <location>
        <begin position="23"/>
        <end position="166"/>
    </location>
</feature>
<dbReference type="InterPro" id="IPR010258">
    <property type="entry name" value="Conjugal_tfr_TrbG/VirB9/CagX"/>
</dbReference>
<comment type="caution">
    <text evidence="2">The sequence shown here is derived from an EMBL/GenBank/DDBJ whole genome shotgun (WGS) entry which is preliminary data.</text>
</comment>
<evidence type="ECO:0000313" key="3">
    <source>
        <dbReference type="Proteomes" id="UP000619838"/>
    </source>
</evidence>
<accession>A0ABR9XUM3</accession>
<reference evidence="2 3" key="1">
    <citation type="journal article" date="2020" name="Microorganisms">
        <title>Simultaneous Genome Sequencing of Prosthecochloris ethylica and Desulfuromonas acetoxidans within a Syntrophic Mixture Reveals Unique Pili and Protein Interactions.</title>
        <authorList>
            <person name="Kyndt J.A."/>
            <person name="Van Beeumen J.J."/>
            <person name="Meyer T.E."/>
        </authorList>
    </citation>
    <scope>NUCLEOTIDE SEQUENCE [LARGE SCALE GENOMIC DNA]</scope>
    <source>
        <strain evidence="2 3">N3</strain>
    </source>
</reference>
<gene>
    <name evidence="2" type="ORF">INT08_10415</name>
</gene>
<sequence>MLIRYLLLFVAVLPFTGVQALAEVSEGPSVRRISGEELYRDVNEQHAVMHYDYAAERFYKVLTTVGVKTVIELEPDEQIVQPVFLRHPEQWMIEVQTVDTGDQQRQQVLVTPEENGLRNLMEIVTDQRSYVIDLNSYPNAYMSTVKWNYLGESAAQGYAGAGGSSN</sequence>
<protein>
    <submittedName>
        <fullName evidence="2">TrbG/VirB9 family P-type conjugative transfer protein</fullName>
    </submittedName>
</protein>
<name>A0ABR9XUM3_9CHLB</name>
<evidence type="ECO:0000256" key="1">
    <source>
        <dbReference type="SAM" id="SignalP"/>
    </source>
</evidence>